<reference evidence="3" key="1">
    <citation type="submission" date="2018-07" db="EMBL/GenBank/DDBJ databases">
        <authorList>
            <person name="Peiro R."/>
            <person name="Begona"/>
            <person name="Cbmso G."/>
            <person name="Lopez M."/>
            <person name="Gonzalez S."/>
        </authorList>
    </citation>
    <scope>NUCLEOTIDE SEQUENCE [LARGE SCALE GENOMIC DNA]</scope>
</reference>
<dbReference type="InterPro" id="IPR001387">
    <property type="entry name" value="Cro/C1-type_HTH"/>
</dbReference>
<accession>A0A376AE73</accession>
<dbReference type="OrthoDB" id="5659783at2"/>
<dbReference type="RefSeq" id="WP_115668982.1">
    <property type="nucleotide sequence ID" value="NZ_UEYP01000001.1"/>
</dbReference>
<gene>
    <name evidence="2" type="ORF">RHIZ70_1688</name>
</gene>
<proteinExistence type="predicted"/>
<keyword evidence="3" id="KW-1185">Reference proteome</keyword>
<dbReference type="GO" id="GO:0003677">
    <property type="term" value="F:DNA binding"/>
    <property type="evidence" value="ECO:0007669"/>
    <property type="project" value="InterPro"/>
</dbReference>
<dbReference type="SMART" id="SM00530">
    <property type="entry name" value="HTH_XRE"/>
    <property type="match status" value="1"/>
</dbReference>
<sequence>MLDIPYHAIDRQADTLGGRISFARDVLDLSTEDAARILGVEARTWANWEKDRAEPRANRLSMMAGVLQVSLPWLLTGQGHGPDWEEPSPVDVH</sequence>
<name>A0A376AE73_9HYPH</name>
<feature type="domain" description="HTH cro/C1-type" evidence="1">
    <location>
        <begin position="20"/>
        <end position="74"/>
    </location>
</feature>
<dbReference type="SUPFAM" id="SSF47413">
    <property type="entry name" value="lambda repressor-like DNA-binding domains"/>
    <property type="match status" value="1"/>
</dbReference>
<dbReference type="EMBL" id="UEYP01000001">
    <property type="protein sequence ID" value="SSC65980.1"/>
    <property type="molecule type" value="Genomic_DNA"/>
</dbReference>
<dbReference type="CDD" id="cd00093">
    <property type="entry name" value="HTH_XRE"/>
    <property type="match status" value="1"/>
</dbReference>
<dbReference type="InterPro" id="IPR010982">
    <property type="entry name" value="Lambda_DNA-bd_dom_sf"/>
</dbReference>
<organism evidence="2 3">
    <name type="scientific">Ciceribacter selenitireducens ATCC BAA-1503</name>
    <dbReference type="NCBI Taxonomy" id="1336235"/>
    <lineage>
        <taxon>Bacteria</taxon>
        <taxon>Pseudomonadati</taxon>
        <taxon>Pseudomonadota</taxon>
        <taxon>Alphaproteobacteria</taxon>
        <taxon>Hyphomicrobiales</taxon>
        <taxon>Rhizobiaceae</taxon>
        <taxon>Ciceribacter</taxon>
    </lineage>
</organism>
<protein>
    <recommendedName>
        <fullName evidence="1">HTH cro/C1-type domain-containing protein</fullName>
    </recommendedName>
</protein>
<dbReference type="Proteomes" id="UP000254764">
    <property type="component" value="Unassembled WGS sequence"/>
</dbReference>
<evidence type="ECO:0000313" key="2">
    <source>
        <dbReference type="EMBL" id="SSC65980.1"/>
    </source>
</evidence>
<dbReference type="AlphaFoldDB" id="A0A376AE73"/>
<evidence type="ECO:0000259" key="1">
    <source>
        <dbReference type="PROSITE" id="PS50943"/>
    </source>
</evidence>
<dbReference type="PROSITE" id="PS50943">
    <property type="entry name" value="HTH_CROC1"/>
    <property type="match status" value="1"/>
</dbReference>
<evidence type="ECO:0000313" key="3">
    <source>
        <dbReference type="Proteomes" id="UP000254764"/>
    </source>
</evidence>
<dbReference type="Gene3D" id="1.10.260.40">
    <property type="entry name" value="lambda repressor-like DNA-binding domains"/>
    <property type="match status" value="1"/>
</dbReference>